<evidence type="ECO:0000313" key="4">
    <source>
        <dbReference type="Proteomes" id="UP000515135"/>
    </source>
</evidence>
<dbReference type="GO" id="GO:0048791">
    <property type="term" value="P:calcium ion-regulated exocytosis of neurotransmitter"/>
    <property type="evidence" value="ECO:0007669"/>
    <property type="project" value="TreeGrafter"/>
</dbReference>
<dbReference type="GO" id="GO:0048488">
    <property type="term" value="P:synaptic vesicle endocytosis"/>
    <property type="evidence" value="ECO:0007669"/>
    <property type="project" value="TreeGrafter"/>
</dbReference>
<accession>A0A6P4ZFA3</accession>
<name>A0A6P4ZFA3_BRABE</name>
<dbReference type="PANTHER" id="PTHR10024:SF227">
    <property type="entry name" value="SYNAPTOTAGMIN 1"/>
    <property type="match status" value="1"/>
</dbReference>
<dbReference type="InterPro" id="IPR035892">
    <property type="entry name" value="C2_domain_sf"/>
</dbReference>
<keyword evidence="2" id="KW-0812">Transmembrane</keyword>
<comment type="similarity">
    <text evidence="1">Belongs to the synaptotagmin family.</text>
</comment>
<organism evidence="4 7">
    <name type="scientific">Branchiostoma belcheri</name>
    <name type="common">Amphioxus</name>
    <dbReference type="NCBI Taxonomy" id="7741"/>
    <lineage>
        <taxon>Eukaryota</taxon>
        <taxon>Metazoa</taxon>
        <taxon>Chordata</taxon>
        <taxon>Cephalochordata</taxon>
        <taxon>Leptocardii</taxon>
        <taxon>Amphioxiformes</taxon>
        <taxon>Branchiostomatidae</taxon>
        <taxon>Branchiostoma</taxon>
    </lineage>
</organism>
<evidence type="ECO:0000259" key="3">
    <source>
        <dbReference type="PROSITE" id="PS50004"/>
    </source>
</evidence>
<dbReference type="OrthoDB" id="10259057at2759"/>
<dbReference type="GO" id="GO:0005509">
    <property type="term" value="F:calcium ion binding"/>
    <property type="evidence" value="ECO:0007669"/>
    <property type="project" value="TreeGrafter"/>
</dbReference>
<dbReference type="RefSeq" id="XP_019635429.1">
    <property type="nucleotide sequence ID" value="XM_019779870.1"/>
</dbReference>
<evidence type="ECO:0000313" key="5">
    <source>
        <dbReference type="RefSeq" id="XP_019635426.1"/>
    </source>
</evidence>
<dbReference type="GO" id="GO:0030672">
    <property type="term" value="C:synaptic vesicle membrane"/>
    <property type="evidence" value="ECO:0007669"/>
    <property type="project" value="TreeGrafter"/>
</dbReference>
<feature type="domain" description="C2" evidence="3">
    <location>
        <begin position="162"/>
        <end position="278"/>
    </location>
</feature>
<dbReference type="SUPFAM" id="SSF49562">
    <property type="entry name" value="C2 domain (Calcium/lipid-binding domain, CaLB)"/>
    <property type="match status" value="2"/>
</dbReference>
<dbReference type="GO" id="GO:0030424">
    <property type="term" value="C:axon"/>
    <property type="evidence" value="ECO:0007669"/>
    <property type="project" value="TreeGrafter"/>
</dbReference>
<dbReference type="RefSeq" id="XP_019635427.1">
    <property type="nucleotide sequence ID" value="XM_019779868.1"/>
</dbReference>
<dbReference type="PROSITE" id="PS50004">
    <property type="entry name" value="C2"/>
    <property type="match status" value="2"/>
</dbReference>
<feature type="transmembrane region" description="Helical" evidence="2">
    <location>
        <begin position="20"/>
        <end position="44"/>
    </location>
</feature>
<dbReference type="GO" id="GO:0001786">
    <property type="term" value="F:phosphatidylserine binding"/>
    <property type="evidence" value="ECO:0007669"/>
    <property type="project" value="TreeGrafter"/>
</dbReference>
<dbReference type="Proteomes" id="UP000515135">
    <property type="component" value="Unplaced"/>
</dbReference>
<evidence type="ECO:0000313" key="8">
    <source>
        <dbReference type="RefSeq" id="XP_019635429.1"/>
    </source>
</evidence>
<dbReference type="RefSeq" id="XP_019635426.1">
    <property type="nucleotide sequence ID" value="XM_019779867.1"/>
</dbReference>
<dbReference type="GO" id="GO:0000149">
    <property type="term" value="F:SNARE binding"/>
    <property type="evidence" value="ECO:0007669"/>
    <property type="project" value="TreeGrafter"/>
</dbReference>
<dbReference type="AlphaFoldDB" id="A0A6P4ZFA3"/>
<dbReference type="PANTHER" id="PTHR10024">
    <property type="entry name" value="SYNAPTOTAGMIN"/>
    <property type="match status" value="1"/>
</dbReference>
<dbReference type="InterPro" id="IPR000008">
    <property type="entry name" value="C2_dom"/>
</dbReference>
<dbReference type="Gene3D" id="2.60.40.150">
    <property type="entry name" value="C2 domain"/>
    <property type="match status" value="2"/>
</dbReference>
<sequence length="435" mass="48437">MAGEYSLSRPSPAAMDTYTWIILAVVLCAIVGQIILGFCVWFCVQHFRQKKAARFKEKLIDNRQEDEEAKQFQEYHEWESQSPRKLSSVSLQNQPPPLKPAIVVSEPEQVQPPTKSYASPPALIPTKQGPVELEKYLLGMDDSGSEAGDAISDTTTQDSTAFSGNLGFKLVYRRAKEELVVTIQKATGLPTKCKNPYVSVVLLPDMKTRYLTKVQKLTANPEFNEIFIFPIKEADLSSRTLRFDIMNMGGKFSKNKLMGTVLYPFEGRDISSFAKEDDNEEGVSEDLTARHLTQTDYDVLENKGDIQLSFSFMPKTDVLSVTVLEAKNVSVPGIDAILSRKDIQLYVRVALFVDNQVIKTKRSVVKSGTTSPVYKQIFNFDVAKYGVDAVGLKVSVCQQKTGERDTLGKVFLGPGTRHSLSAMIGTGDARWYALV</sequence>
<gene>
    <name evidence="5 6 7 8 9" type="primary">LOC109478346</name>
</gene>
<evidence type="ECO:0000313" key="6">
    <source>
        <dbReference type="RefSeq" id="XP_019635427.1"/>
    </source>
</evidence>
<evidence type="ECO:0000313" key="7">
    <source>
        <dbReference type="RefSeq" id="XP_019635428.1"/>
    </source>
</evidence>
<dbReference type="GO" id="GO:0030276">
    <property type="term" value="F:clathrin binding"/>
    <property type="evidence" value="ECO:0007669"/>
    <property type="project" value="TreeGrafter"/>
</dbReference>
<dbReference type="Pfam" id="PF00168">
    <property type="entry name" value="C2"/>
    <property type="match status" value="2"/>
</dbReference>
<dbReference type="GO" id="GO:0005886">
    <property type="term" value="C:plasma membrane"/>
    <property type="evidence" value="ECO:0007669"/>
    <property type="project" value="TreeGrafter"/>
</dbReference>
<dbReference type="SMART" id="SM00239">
    <property type="entry name" value="C2"/>
    <property type="match status" value="2"/>
</dbReference>
<feature type="domain" description="C2" evidence="3">
    <location>
        <begin position="302"/>
        <end position="432"/>
    </location>
</feature>
<evidence type="ECO:0000313" key="9">
    <source>
        <dbReference type="RefSeq" id="XP_019635430.1"/>
    </source>
</evidence>
<dbReference type="KEGG" id="bbel:109478346"/>
<protein>
    <submittedName>
        <fullName evidence="5 6">Synaptotagmin-9-like</fullName>
    </submittedName>
</protein>
<dbReference type="RefSeq" id="XP_019635430.1">
    <property type="nucleotide sequence ID" value="XM_019779871.1"/>
</dbReference>
<keyword evidence="2" id="KW-1133">Transmembrane helix</keyword>
<evidence type="ECO:0000256" key="2">
    <source>
        <dbReference type="SAM" id="Phobius"/>
    </source>
</evidence>
<dbReference type="RefSeq" id="XP_019635428.1">
    <property type="nucleotide sequence ID" value="XM_019779869.1"/>
</dbReference>
<dbReference type="GO" id="GO:0031045">
    <property type="term" value="C:dense core granule"/>
    <property type="evidence" value="ECO:0007669"/>
    <property type="project" value="TreeGrafter"/>
</dbReference>
<keyword evidence="4" id="KW-1185">Reference proteome</keyword>
<dbReference type="GO" id="GO:0005544">
    <property type="term" value="F:calcium-dependent phospholipid binding"/>
    <property type="evidence" value="ECO:0007669"/>
    <property type="project" value="TreeGrafter"/>
</dbReference>
<evidence type="ECO:0000256" key="1">
    <source>
        <dbReference type="ARBA" id="ARBA00006996"/>
    </source>
</evidence>
<reference evidence="5 6" key="1">
    <citation type="submission" date="2025-04" db="UniProtKB">
        <authorList>
            <consortium name="RefSeq"/>
        </authorList>
    </citation>
    <scope>IDENTIFICATION</scope>
    <source>
        <tissue evidence="5 6">Gonad</tissue>
    </source>
</reference>
<keyword evidence="2" id="KW-0472">Membrane</keyword>
<proteinExistence type="inferred from homology"/>
<dbReference type="GeneID" id="109478346"/>